<keyword evidence="2" id="KW-0472">Membrane</keyword>
<keyword evidence="4" id="KW-1185">Reference proteome</keyword>
<dbReference type="AlphaFoldDB" id="A0AAV7EKY3"/>
<reference evidence="3 4" key="1">
    <citation type="submission" date="2021-07" db="EMBL/GenBank/DDBJ databases">
        <title>The Aristolochia fimbriata genome: insights into angiosperm evolution, floral development and chemical biosynthesis.</title>
        <authorList>
            <person name="Jiao Y."/>
        </authorList>
    </citation>
    <scope>NUCLEOTIDE SEQUENCE [LARGE SCALE GENOMIC DNA]</scope>
    <source>
        <strain evidence="3">IBCAS-2021</strain>
        <tissue evidence="3">Leaf</tissue>
    </source>
</reference>
<keyword evidence="2" id="KW-0812">Transmembrane</keyword>
<evidence type="ECO:0000256" key="1">
    <source>
        <dbReference type="SAM" id="MobiDB-lite"/>
    </source>
</evidence>
<comment type="caution">
    <text evidence="3">The sequence shown here is derived from an EMBL/GenBank/DDBJ whole genome shotgun (WGS) entry which is preliminary data.</text>
</comment>
<gene>
    <name evidence="3" type="ORF">H6P81_009041</name>
</gene>
<keyword evidence="2" id="KW-1133">Transmembrane helix</keyword>
<feature type="transmembrane region" description="Helical" evidence="2">
    <location>
        <begin position="20"/>
        <end position="40"/>
    </location>
</feature>
<evidence type="ECO:0000313" key="3">
    <source>
        <dbReference type="EMBL" id="KAG9449076.1"/>
    </source>
</evidence>
<evidence type="ECO:0000256" key="2">
    <source>
        <dbReference type="SAM" id="Phobius"/>
    </source>
</evidence>
<name>A0AAV7EKY3_ARIFI</name>
<sequence>MDQPAPGTTRPHRTPHPPFLYNIYGVLLLHVIGSLFISFLGSRYGSPPQSGFSALRWRQVSLDWWVHCYFLFKSPPLQMDSLPGNTYNPDTPAPQSVTDLDQYLATKPSTDNDTVPPVHAPSTDL</sequence>
<feature type="compositionally biased region" description="Polar residues" evidence="1">
    <location>
        <begin position="83"/>
        <end position="99"/>
    </location>
</feature>
<dbReference type="Proteomes" id="UP000825729">
    <property type="component" value="Unassembled WGS sequence"/>
</dbReference>
<organism evidence="3 4">
    <name type="scientific">Aristolochia fimbriata</name>
    <name type="common">White veined hardy Dutchman's pipe vine</name>
    <dbReference type="NCBI Taxonomy" id="158543"/>
    <lineage>
        <taxon>Eukaryota</taxon>
        <taxon>Viridiplantae</taxon>
        <taxon>Streptophyta</taxon>
        <taxon>Embryophyta</taxon>
        <taxon>Tracheophyta</taxon>
        <taxon>Spermatophyta</taxon>
        <taxon>Magnoliopsida</taxon>
        <taxon>Magnoliidae</taxon>
        <taxon>Piperales</taxon>
        <taxon>Aristolochiaceae</taxon>
        <taxon>Aristolochia</taxon>
    </lineage>
</organism>
<dbReference type="EMBL" id="JAINDJ010000004">
    <property type="protein sequence ID" value="KAG9449076.1"/>
    <property type="molecule type" value="Genomic_DNA"/>
</dbReference>
<accession>A0AAV7EKY3</accession>
<protein>
    <submittedName>
        <fullName evidence="3">Uncharacterized protein</fullName>
    </submittedName>
</protein>
<feature type="region of interest" description="Disordered" evidence="1">
    <location>
        <begin position="81"/>
        <end position="125"/>
    </location>
</feature>
<evidence type="ECO:0000313" key="4">
    <source>
        <dbReference type="Proteomes" id="UP000825729"/>
    </source>
</evidence>
<proteinExistence type="predicted"/>